<organism evidence="2 3">
    <name type="scientific">Flavobacterium hydrophilum</name>
    <dbReference type="NCBI Taxonomy" id="2211445"/>
    <lineage>
        <taxon>Bacteria</taxon>
        <taxon>Pseudomonadati</taxon>
        <taxon>Bacteroidota</taxon>
        <taxon>Flavobacteriia</taxon>
        <taxon>Flavobacteriales</taxon>
        <taxon>Flavobacteriaceae</taxon>
        <taxon>Flavobacterium</taxon>
    </lineage>
</organism>
<keyword evidence="1" id="KW-0732">Signal</keyword>
<evidence type="ECO:0000313" key="2">
    <source>
        <dbReference type="EMBL" id="PXY43580.1"/>
    </source>
</evidence>
<feature type="signal peptide" evidence="1">
    <location>
        <begin position="1"/>
        <end position="23"/>
    </location>
</feature>
<dbReference type="AlphaFoldDB" id="A0A2V4C119"/>
<keyword evidence="3" id="KW-1185">Reference proteome</keyword>
<evidence type="ECO:0000313" key="3">
    <source>
        <dbReference type="Proteomes" id="UP000247681"/>
    </source>
</evidence>
<gene>
    <name evidence="2" type="ORF">DMB68_18505</name>
</gene>
<proteinExistence type="predicted"/>
<evidence type="ECO:0000256" key="1">
    <source>
        <dbReference type="SAM" id="SignalP"/>
    </source>
</evidence>
<dbReference type="RefSeq" id="WP_110348123.1">
    <property type="nucleotide sequence ID" value="NZ_QJHL01000005.1"/>
</dbReference>
<dbReference type="Proteomes" id="UP000247681">
    <property type="component" value="Unassembled WGS sequence"/>
</dbReference>
<sequence length="193" mass="21777">MCLVIRKSVLVIFTLLYCNFTFSQNDRKNNNSLEGGAIIAGDEAIYYGVYSKYTVPLYQSKHYFTLGMSLAAYFDFKGESEPLAYLKNDVDMRLVPTINVGYSLNFSKIQLNFEVPVGASFAYTKGTLVNKRAGFEIDYSNREVFINYGLLFAPKYKINHANYIGVYGFLPLIADKAQSGYQFGIGWTKTLAN</sequence>
<evidence type="ECO:0008006" key="4">
    <source>
        <dbReference type="Google" id="ProtNLM"/>
    </source>
</evidence>
<accession>A0A2V4C119</accession>
<name>A0A2V4C119_9FLAO</name>
<feature type="chain" id="PRO_5016049947" description="Outer membrane protein beta-barrel domain-containing protein" evidence="1">
    <location>
        <begin position="24"/>
        <end position="193"/>
    </location>
</feature>
<reference evidence="2 3" key="1">
    <citation type="submission" date="2018-05" db="EMBL/GenBank/DDBJ databases">
        <title>Flavobacterium sp. strain IMCC34758, incomplete genome.</title>
        <authorList>
            <person name="Joung Y."/>
        </authorList>
    </citation>
    <scope>NUCLEOTIDE SEQUENCE [LARGE SCALE GENOMIC DNA]</scope>
    <source>
        <strain evidence="2 3">IMCC34758</strain>
    </source>
</reference>
<protein>
    <recommendedName>
        <fullName evidence="4">Outer membrane protein beta-barrel domain-containing protein</fullName>
    </recommendedName>
</protein>
<comment type="caution">
    <text evidence="2">The sequence shown here is derived from an EMBL/GenBank/DDBJ whole genome shotgun (WGS) entry which is preliminary data.</text>
</comment>
<dbReference type="OrthoDB" id="979017at2"/>
<dbReference type="EMBL" id="QJHL01000005">
    <property type="protein sequence ID" value="PXY43580.1"/>
    <property type="molecule type" value="Genomic_DNA"/>
</dbReference>